<dbReference type="Pfam" id="PF02515">
    <property type="entry name" value="CoA_transf_3"/>
    <property type="match status" value="1"/>
</dbReference>
<evidence type="ECO:0000313" key="3">
    <source>
        <dbReference type="Proteomes" id="UP000739565"/>
    </source>
</evidence>
<dbReference type="RefSeq" id="WP_259660932.1">
    <property type="nucleotide sequence ID" value="NZ_JAHXRI010000006.1"/>
</dbReference>
<name>A0A953NA75_9BURK</name>
<dbReference type="InterPro" id="IPR050483">
    <property type="entry name" value="CoA-transferase_III_domain"/>
</dbReference>
<keyword evidence="1 2" id="KW-0808">Transferase</keyword>
<accession>A0A953NA75</accession>
<organism evidence="2 3">
    <name type="scientific">Zwartia hollandica</name>
    <dbReference type="NCBI Taxonomy" id="324606"/>
    <lineage>
        <taxon>Bacteria</taxon>
        <taxon>Pseudomonadati</taxon>
        <taxon>Pseudomonadota</taxon>
        <taxon>Betaproteobacteria</taxon>
        <taxon>Burkholderiales</taxon>
        <taxon>Alcaligenaceae</taxon>
        <taxon>Zwartia</taxon>
    </lineage>
</organism>
<dbReference type="Proteomes" id="UP000739565">
    <property type="component" value="Unassembled WGS sequence"/>
</dbReference>
<dbReference type="SUPFAM" id="SSF89796">
    <property type="entry name" value="CoA-transferase family III (CaiB/BaiF)"/>
    <property type="match status" value="1"/>
</dbReference>
<dbReference type="GO" id="GO:0008410">
    <property type="term" value="F:CoA-transferase activity"/>
    <property type="evidence" value="ECO:0007669"/>
    <property type="project" value="TreeGrafter"/>
</dbReference>
<proteinExistence type="predicted"/>
<comment type="caution">
    <text evidence="2">The sequence shown here is derived from an EMBL/GenBank/DDBJ whole genome shotgun (WGS) entry which is preliminary data.</text>
</comment>
<dbReference type="PANTHER" id="PTHR48207:SF3">
    <property type="entry name" value="SUCCINATE--HYDROXYMETHYLGLUTARATE COA-TRANSFERASE"/>
    <property type="match status" value="1"/>
</dbReference>
<evidence type="ECO:0000256" key="1">
    <source>
        <dbReference type="ARBA" id="ARBA00022679"/>
    </source>
</evidence>
<dbReference type="AlphaFoldDB" id="A0A953NA75"/>
<keyword evidence="3" id="KW-1185">Reference proteome</keyword>
<evidence type="ECO:0000313" key="2">
    <source>
        <dbReference type="EMBL" id="MBZ1350558.1"/>
    </source>
</evidence>
<dbReference type="InterPro" id="IPR023606">
    <property type="entry name" value="CoA-Trfase_III_dom_1_sf"/>
</dbReference>
<gene>
    <name evidence="2" type="ORF">KZZ10_07845</name>
</gene>
<sequence length="396" mass="43097">MSLPLQGMRILAIEQYGAGPFSTQHLADLGAEVIKIENPHDGGDVGRAVGPHYFGPGDSHFYQAFNRNKKSIRLDLKKDAGREVLHKLVEHADAVFNNLRGDLPAKLGLDYESLKHIRKDIVCVHLSAYGREGERAAWPGYDYLMQAEAGYLSLTGEPDGPPSRFGLSMIDLMTGTTAALGLVSGVLGARATGVGRDIDTSLFDVAMHNLAYLATWYLNGGHVTGRAPRSGHPSLVPSQLYPTKDGWLFIMCNKEKFWPVLAKELGRPEWAQRPEYSSYKARLENRDQFNADIESVTLTDTTANWMKKFAGKVPASPVYDVAQALDNPFVHSREGVVKTARADGSEVLGVAAPIRCAGDPAPLRAAPEMGADTDALLASAGFTAEQIKFLREHAVL</sequence>
<dbReference type="Gene3D" id="3.40.50.10540">
    <property type="entry name" value="Crotonobetainyl-coa:carnitine coa-transferase, domain 1"/>
    <property type="match status" value="1"/>
</dbReference>
<reference evidence="2" key="1">
    <citation type="submission" date="2021-07" db="EMBL/GenBank/DDBJ databases">
        <title>New genus and species of the family Alcaligenaceae.</title>
        <authorList>
            <person name="Hahn M.W."/>
        </authorList>
    </citation>
    <scope>NUCLEOTIDE SEQUENCE</scope>
    <source>
        <strain evidence="2">LF4-65</strain>
    </source>
</reference>
<dbReference type="Gene3D" id="3.30.1540.10">
    <property type="entry name" value="formyl-coa transferase, domain 3"/>
    <property type="match status" value="1"/>
</dbReference>
<dbReference type="InterPro" id="IPR003673">
    <property type="entry name" value="CoA-Trfase_fam_III"/>
</dbReference>
<dbReference type="PANTHER" id="PTHR48207">
    <property type="entry name" value="SUCCINATE--HYDROXYMETHYLGLUTARATE COA-TRANSFERASE"/>
    <property type="match status" value="1"/>
</dbReference>
<dbReference type="InterPro" id="IPR044855">
    <property type="entry name" value="CoA-Trfase_III_dom3_sf"/>
</dbReference>
<dbReference type="EMBL" id="JAHXRI010000006">
    <property type="protein sequence ID" value="MBZ1350558.1"/>
    <property type="molecule type" value="Genomic_DNA"/>
</dbReference>
<protein>
    <submittedName>
        <fullName evidence="2">CoA transferase</fullName>
    </submittedName>
</protein>